<dbReference type="InterPro" id="IPR013786">
    <property type="entry name" value="AcylCoA_DH/ox_N"/>
</dbReference>
<feature type="domain" description="Acyl-CoA dehydrogenase/oxidase C-terminal" evidence="6">
    <location>
        <begin position="570"/>
        <end position="684"/>
    </location>
</feature>
<evidence type="ECO:0000256" key="1">
    <source>
        <dbReference type="ARBA" id="ARBA00001974"/>
    </source>
</evidence>
<dbReference type="InterPro" id="IPR009100">
    <property type="entry name" value="AcylCoA_DH/oxidase_NM_dom_sf"/>
</dbReference>
<name>A0A2S8J936_RHOOP</name>
<evidence type="ECO:0000259" key="7">
    <source>
        <dbReference type="Pfam" id="PF02770"/>
    </source>
</evidence>
<dbReference type="InterPro" id="IPR009075">
    <property type="entry name" value="AcylCo_DH/oxidase_C"/>
</dbReference>
<dbReference type="PANTHER" id="PTHR43292:SF4">
    <property type="entry name" value="ACYL-COA DEHYDROGENASE FADE34"/>
    <property type="match status" value="1"/>
</dbReference>
<dbReference type="PANTHER" id="PTHR43292">
    <property type="entry name" value="ACYL-COA DEHYDROGENASE"/>
    <property type="match status" value="1"/>
</dbReference>
<gene>
    <name evidence="9" type="ORF">C5613_18580</name>
</gene>
<dbReference type="InterPro" id="IPR046373">
    <property type="entry name" value="Acyl-CoA_Oxase/DH_mid-dom_sf"/>
</dbReference>
<feature type="domain" description="Acyl-CoA oxidase/dehydrogenase middle" evidence="7">
    <location>
        <begin position="128"/>
        <end position="224"/>
    </location>
</feature>
<evidence type="ECO:0000313" key="9">
    <source>
        <dbReference type="EMBL" id="PQP23550.1"/>
    </source>
</evidence>
<dbReference type="SUPFAM" id="SSF47203">
    <property type="entry name" value="Acyl-CoA dehydrogenase C-terminal domain-like"/>
    <property type="match status" value="1"/>
</dbReference>
<comment type="cofactor">
    <cofactor evidence="1">
        <name>FAD</name>
        <dbReference type="ChEBI" id="CHEBI:57692"/>
    </cofactor>
</comment>
<dbReference type="Gene3D" id="1.20.140.10">
    <property type="entry name" value="Butyryl-CoA Dehydrogenase, subunit A, domain 3"/>
    <property type="match status" value="1"/>
</dbReference>
<comment type="caution">
    <text evidence="9">The sequence shown here is derived from an EMBL/GenBank/DDBJ whole genome shotgun (WGS) entry which is preliminary data.</text>
</comment>
<dbReference type="FunFam" id="2.40.110.10:FF:000011">
    <property type="entry name" value="Acyl-CoA dehydrogenase FadE34"/>
    <property type="match status" value="1"/>
</dbReference>
<dbReference type="InterPro" id="IPR036250">
    <property type="entry name" value="AcylCo_DH-like_C"/>
</dbReference>
<comment type="similarity">
    <text evidence="2">Belongs to the acyl-CoA dehydrogenase family.</text>
</comment>
<proteinExistence type="inferred from homology"/>
<dbReference type="Pfam" id="PF02771">
    <property type="entry name" value="Acyl-CoA_dh_N"/>
    <property type="match status" value="1"/>
</dbReference>
<evidence type="ECO:0000259" key="6">
    <source>
        <dbReference type="Pfam" id="PF00441"/>
    </source>
</evidence>
<dbReference type="Proteomes" id="UP000239290">
    <property type="component" value="Unassembled WGS sequence"/>
</dbReference>
<dbReference type="Pfam" id="PF00441">
    <property type="entry name" value="Acyl-CoA_dh_1"/>
    <property type="match status" value="1"/>
</dbReference>
<dbReference type="GO" id="GO:0003995">
    <property type="term" value="F:acyl-CoA dehydrogenase activity"/>
    <property type="evidence" value="ECO:0007669"/>
    <property type="project" value="InterPro"/>
</dbReference>
<dbReference type="AlphaFoldDB" id="A0A2S8J936"/>
<dbReference type="GO" id="GO:0005886">
    <property type="term" value="C:plasma membrane"/>
    <property type="evidence" value="ECO:0007669"/>
    <property type="project" value="TreeGrafter"/>
</dbReference>
<organism evidence="9 10">
    <name type="scientific">Rhodococcus opacus</name>
    <name type="common">Nocardia opaca</name>
    <dbReference type="NCBI Taxonomy" id="37919"/>
    <lineage>
        <taxon>Bacteria</taxon>
        <taxon>Bacillati</taxon>
        <taxon>Actinomycetota</taxon>
        <taxon>Actinomycetes</taxon>
        <taxon>Mycobacteriales</taxon>
        <taxon>Nocardiaceae</taxon>
        <taxon>Rhodococcus</taxon>
    </lineage>
</organism>
<keyword evidence="3" id="KW-0285">Flavoprotein</keyword>
<dbReference type="GO" id="GO:0050660">
    <property type="term" value="F:flavin adenine dinucleotide binding"/>
    <property type="evidence" value="ECO:0007669"/>
    <property type="project" value="InterPro"/>
</dbReference>
<dbReference type="SUPFAM" id="SSF56645">
    <property type="entry name" value="Acyl-CoA dehydrogenase NM domain-like"/>
    <property type="match status" value="1"/>
</dbReference>
<dbReference type="InterPro" id="IPR006089">
    <property type="entry name" value="Acyl-CoA_DH_CS"/>
</dbReference>
<evidence type="ECO:0000256" key="2">
    <source>
        <dbReference type="ARBA" id="ARBA00009347"/>
    </source>
</evidence>
<accession>A0A2S8J936</accession>
<evidence type="ECO:0000313" key="10">
    <source>
        <dbReference type="Proteomes" id="UP000239290"/>
    </source>
</evidence>
<feature type="domain" description="Acyl-CoA dehydrogenase/oxidase N-terminal" evidence="8">
    <location>
        <begin position="16"/>
        <end position="124"/>
    </location>
</feature>
<dbReference type="EMBL" id="PUIO01000020">
    <property type="protein sequence ID" value="PQP23550.1"/>
    <property type="molecule type" value="Genomic_DNA"/>
</dbReference>
<evidence type="ECO:0000259" key="8">
    <source>
        <dbReference type="Pfam" id="PF02771"/>
    </source>
</evidence>
<evidence type="ECO:0008006" key="11">
    <source>
        <dbReference type="Google" id="ProtNLM"/>
    </source>
</evidence>
<sequence>MTASEATHAVVTADGLRLEVRNFLTQQVHKERFRPAVDSWVTGWDEEFSQLLGSLGYLGVTIPIEYGGQGRTYLERFAVTEELLAAGAPIAAHWIADRQIAPALLTHGTEAQKRKYLPRIAAGKCYFAIGMSEPDAGSDLASVRTKAHQVDGGWILNGSKVWTSGAHRAEAFFVLARTESVETAGRHGGLSQFIVDLRAPGVQVRPIHSSSGEHHFNEVFLTDVFVSDEDVLGATGDGWAQVTRELSFERSGPERFLSTFPLFSAAFDDIPVDAADHEAGRYITRYSALHKMSHQVSQLLQAGIPAGTAAAQVKLLGGRFEGDVVGWIDDLAHRTPEPVLSADTSELLDAALVQRPGFTLRGGTTEILSEVIARGLTDPRTRLADSLGVDPDLTGMIGEVMTKAGQRLSSGEPGQRQVAWAQLADLGLVRLTGDPARGGSGAGWAEAAVLLESAAVNDVDLPLVEHDLLVGWLADRLSLEGLEEITSISIVGPDGRARNTAWTQGTELALVVCSDPAGGTRVAYAETDQIEHISHGLLRPHHADIRVDLDTLDWTAAPTSIVEELRLRGALARAVQMIGAIGWVVDSAIAHVNERRQFGQPLARFQAVRGLLASMAADAALATAAVASAVEAAAQGDIGADPTRVAAVAVAKSCTGHASEIVVRNGHQLHGAIGTTLEHCLHRHSTALLSWRNDYGSASYWDRRLAEDAKTRPHGSLWDVISSN</sequence>
<keyword evidence="4" id="KW-0274">FAD</keyword>
<evidence type="ECO:0000256" key="3">
    <source>
        <dbReference type="ARBA" id="ARBA00022630"/>
    </source>
</evidence>
<dbReference type="InterPro" id="IPR037069">
    <property type="entry name" value="AcylCoA_DH/ox_N_sf"/>
</dbReference>
<evidence type="ECO:0000256" key="5">
    <source>
        <dbReference type="ARBA" id="ARBA00023002"/>
    </source>
</evidence>
<evidence type="ECO:0000256" key="4">
    <source>
        <dbReference type="ARBA" id="ARBA00022827"/>
    </source>
</evidence>
<dbReference type="InterPro" id="IPR052161">
    <property type="entry name" value="Mycobact_Acyl-CoA_DH"/>
</dbReference>
<dbReference type="Gene3D" id="2.40.110.10">
    <property type="entry name" value="Butyryl-CoA Dehydrogenase, subunit A, domain 2"/>
    <property type="match status" value="1"/>
</dbReference>
<keyword evidence="5" id="KW-0560">Oxidoreductase</keyword>
<dbReference type="InterPro" id="IPR006091">
    <property type="entry name" value="Acyl-CoA_Oxase/DH_mid-dom"/>
</dbReference>
<protein>
    <recommendedName>
        <fullName evidence="11">Acyl-CoA dehydrogenase</fullName>
    </recommendedName>
</protein>
<dbReference type="PROSITE" id="PS00072">
    <property type="entry name" value="ACYL_COA_DH_1"/>
    <property type="match status" value="1"/>
</dbReference>
<dbReference type="Gene3D" id="1.10.540.10">
    <property type="entry name" value="Acyl-CoA dehydrogenase/oxidase, N-terminal domain"/>
    <property type="match status" value="2"/>
</dbReference>
<dbReference type="Pfam" id="PF02770">
    <property type="entry name" value="Acyl-CoA_dh_M"/>
    <property type="match status" value="1"/>
</dbReference>
<reference evidence="10" key="1">
    <citation type="submission" date="2018-02" db="EMBL/GenBank/DDBJ databases">
        <title>Draft genome sequencing of Rhodococcus opacus KU647198.</title>
        <authorList>
            <person name="Zheng B.-X."/>
        </authorList>
    </citation>
    <scope>NUCLEOTIDE SEQUENCE [LARGE SCALE GENOMIC DNA]</scope>
    <source>
        <strain evidence="10">04-OD7</strain>
    </source>
</reference>